<evidence type="ECO:0000259" key="3">
    <source>
        <dbReference type="PROSITE" id="PS50238"/>
    </source>
</evidence>
<dbReference type="InterPro" id="IPR050729">
    <property type="entry name" value="Rho-GAP"/>
</dbReference>
<dbReference type="EMBL" id="JABAYA010000189">
    <property type="protein sequence ID" value="KAF7722543.1"/>
    <property type="molecule type" value="Genomic_DNA"/>
</dbReference>
<dbReference type="InterPro" id="IPR000198">
    <property type="entry name" value="RhoGAP_dom"/>
</dbReference>
<dbReference type="Gene3D" id="1.10.555.10">
    <property type="entry name" value="Rho GTPase activation protein"/>
    <property type="match status" value="1"/>
</dbReference>
<evidence type="ECO:0000256" key="1">
    <source>
        <dbReference type="ARBA" id="ARBA00022468"/>
    </source>
</evidence>
<feature type="region of interest" description="Disordered" evidence="2">
    <location>
        <begin position="147"/>
        <end position="182"/>
    </location>
</feature>
<dbReference type="CDD" id="cd00159">
    <property type="entry name" value="RhoGAP"/>
    <property type="match status" value="1"/>
</dbReference>
<dbReference type="Gene3D" id="1.20.1270.60">
    <property type="entry name" value="Arfaptin homology (AH) domain/BAR domain"/>
    <property type="match status" value="1"/>
</dbReference>
<feature type="compositionally biased region" description="Polar residues" evidence="2">
    <location>
        <begin position="614"/>
        <end position="632"/>
    </location>
</feature>
<keyword evidence="5" id="KW-1185">Reference proteome</keyword>
<dbReference type="InterPro" id="IPR027267">
    <property type="entry name" value="AH/BAR_dom_sf"/>
</dbReference>
<gene>
    <name evidence="4" type="ORF">EC973_002967</name>
</gene>
<keyword evidence="1" id="KW-0343">GTPase activation</keyword>
<dbReference type="PANTHER" id="PTHR23176">
    <property type="entry name" value="RHO/RAC/CDC GTPASE-ACTIVATING PROTEIN"/>
    <property type="match status" value="1"/>
</dbReference>
<organism evidence="4 5">
    <name type="scientific">Apophysomyces ossiformis</name>
    <dbReference type="NCBI Taxonomy" id="679940"/>
    <lineage>
        <taxon>Eukaryota</taxon>
        <taxon>Fungi</taxon>
        <taxon>Fungi incertae sedis</taxon>
        <taxon>Mucoromycota</taxon>
        <taxon>Mucoromycotina</taxon>
        <taxon>Mucoromycetes</taxon>
        <taxon>Mucorales</taxon>
        <taxon>Mucorineae</taxon>
        <taxon>Mucoraceae</taxon>
        <taxon>Apophysomyces</taxon>
    </lineage>
</organism>
<dbReference type="InterPro" id="IPR008936">
    <property type="entry name" value="Rho_GTPase_activation_prot"/>
</dbReference>
<proteinExistence type="predicted"/>
<comment type="caution">
    <text evidence="4">The sequence shown here is derived from an EMBL/GenBank/DDBJ whole genome shotgun (WGS) entry which is preliminary data.</text>
</comment>
<dbReference type="SUPFAM" id="SSF103657">
    <property type="entry name" value="BAR/IMD domain-like"/>
    <property type="match status" value="1"/>
</dbReference>
<dbReference type="PROSITE" id="PS50238">
    <property type="entry name" value="RHOGAP"/>
    <property type="match status" value="1"/>
</dbReference>
<dbReference type="AlphaFoldDB" id="A0A8H7BJX0"/>
<feature type="region of interest" description="Disordered" evidence="2">
    <location>
        <begin position="527"/>
        <end position="592"/>
    </location>
</feature>
<feature type="compositionally biased region" description="Basic and acidic residues" evidence="2">
    <location>
        <begin position="147"/>
        <end position="170"/>
    </location>
</feature>
<dbReference type="GO" id="GO:0005737">
    <property type="term" value="C:cytoplasm"/>
    <property type="evidence" value="ECO:0007669"/>
    <property type="project" value="TreeGrafter"/>
</dbReference>
<feature type="domain" description="Rho-GAP" evidence="3">
    <location>
        <begin position="329"/>
        <end position="514"/>
    </location>
</feature>
<dbReference type="Proteomes" id="UP000605846">
    <property type="component" value="Unassembled WGS sequence"/>
</dbReference>
<dbReference type="OrthoDB" id="79452at2759"/>
<protein>
    <recommendedName>
        <fullName evidence="3">Rho-GAP domain-containing protein</fullName>
    </recommendedName>
</protein>
<name>A0A8H7BJX0_9FUNG</name>
<dbReference type="GO" id="GO:0005096">
    <property type="term" value="F:GTPase activator activity"/>
    <property type="evidence" value="ECO:0007669"/>
    <property type="project" value="UniProtKB-KW"/>
</dbReference>
<dbReference type="SUPFAM" id="SSF48350">
    <property type="entry name" value="GTPase activation domain, GAP"/>
    <property type="match status" value="1"/>
</dbReference>
<reference evidence="4" key="1">
    <citation type="submission" date="2020-01" db="EMBL/GenBank/DDBJ databases">
        <title>Genome Sequencing of Three Apophysomyces-Like Fungal Strains Confirms a Novel Fungal Genus in the Mucoromycota with divergent Burkholderia-like Endosymbiotic Bacteria.</title>
        <authorList>
            <person name="Stajich J.E."/>
            <person name="Macias A.M."/>
            <person name="Carter-House D."/>
            <person name="Lovett B."/>
            <person name="Kasson L.R."/>
            <person name="Berry K."/>
            <person name="Grigoriev I."/>
            <person name="Chang Y."/>
            <person name="Spatafora J."/>
            <person name="Kasson M.T."/>
        </authorList>
    </citation>
    <scope>NUCLEOTIDE SEQUENCE</scope>
    <source>
        <strain evidence="4">NRRL A-21654</strain>
    </source>
</reference>
<evidence type="ECO:0000313" key="4">
    <source>
        <dbReference type="EMBL" id="KAF7722543.1"/>
    </source>
</evidence>
<dbReference type="Pfam" id="PF00620">
    <property type="entry name" value="RhoGAP"/>
    <property type="match status" value="1"/>
</dbReference>
<evidence type="ECO:0000313" key="5">
    <source>
        <dbReference type="Proteomes" id="UP000605846"/>
    </source>
</evidence>
<feature type="region of interest" description="Disordered" evidence="2">
    <location>
        <begin position="609"/>
        <end position="632"/>
    </location>
</feature>
<dbReference type="PANTHER" id="PTHR23176:SF134">
    <property type="entry name" value="RHO-TYPE GTPASE-ACTIVATING PROTEIN"/>
    <property type="match status" value="1"/>
</dbReference>
<dbReference type="SMART" id="SM00324">
    <property type="entry name" value="RhoGAP"/>
    <property type="match status" value="1"/>
</dbReference>
<accession>A0A8H7BJX0</accession>
<sequence>MISIASFPFSNHAAEELYVQSLRKVGKATLSPEPENHSYFGSKESTFQQAVSEYEASVEKTVVVRSEVIQTMRTQIDLLIKLRDSHEQRRKKVKTVLSQKNMDYITFRTRDIVKCPNALIVQVKRQRTYITKCHELAYAQQHQYEGDTIRRVSSEEARPRASADSGRETDGSSTSSIQDPRRSMVGFMAQMRTQLANATITDPSRQTARFVKLKKEITEADDDYRKGILTLEVLRKCQIDTAKHAIRHVEATFLNKTDTTKAVLSTILAAEQAALLEESEMMKNVINLTADMDGSADVEVFKKEYKNTNFLSPSQIYYENIPNDILFGISLDEYAEEHGRTVPLLVTKCVEAVERMGLQKEGIYRISGRQSNVDILKGEFEKNEEAMELDTTKYDVFTIASVLKVFLRELKKPLIGLTMQERMDYTMKEEKERLKYLKAKLASLGKPNRDTLQVVISNLAKVNAKAEVNKMNIQNLSVIFTPAIFHDHNKADNAGEWYSDKVLEDLILHHKELFANIPDMVHNSDTDMADPLSLSETHPFNHDKPETELHDTRFSRVTEEPREMSPRRRSDSSLESKPEIVKPAGTKSHGLLRRATMKARAVMPQRQELAQVISDGTSIRRSNSVRTSPSNV</sequence>
<evidence type="ECO:0000256" key="2">
    <source>
        <dbReference type="SAM" id="MobiDB-lite"/>
    </source>
</evidence>
<dbReference type="GO" id="GO:0007165">
    <property type="term" value="P:signal transduction"/>
    <property type="evidence" value="ECO:0007669"/>
    <property type="project" value="InterPro"/>
</dbReference>
<feature type="compositionally biased region" description="Basic and acidic residues" evidence="2">
    <location>
        <begin position="539"/>
        <end position="580"/>
    </location>
</feature>